<dbReference type="EMBL" id="LMWU01000001">
    <property type="protein sequence ID" value="KUN74047.1"/>
    <property type="molecule type" value="Genomic_DNA"/>
</dbReference>
<reference evidence="2 3" key="1">
    <citation type="submission" date="2015-10" db="EMBL/GenBank/DDBJ databases">
        <title>Draft genome sequence of Streptomyces canus DSM 40017, type strain for the species Streptomyces canus.</title>
        <authorList>
            <person name="Ruckert C."/>
            <person name="Winkler A."/>
            <person name="Kalinowski J."/>
            <person name="Kampfer P."/>
            <person name="Glaeser S."/>
        </authorList>
    </citation>
    <scope>NUCLEOTIDE SEQUENCE [LARGE SCALE GENOMIC DNA]</scope>
    <source>
        <strain evidence="2 3">DSM 40017</strain>
    </source>
</reference>
<dbReference type="InterPro" id="IPR036390">
    <property type="entry name" value="WH_DNA-bd_sf"/>
</dbReference>
<dbReference type="InterPro" id="IPR000835">
    <property type="entry name" value="HTH_MarR-typ"/>
</dbReference>
<gene>
    <name evidence="2" type="ORF">AQJ46_00115</name>
</gene>
<comment type="caution">
    <text evidence="2">The sequence shown here is derived from an EMBL/GenBank/DDBJ whole genome shotgun (WGS) entry which is preliminary data.</text>
</comment>
<dbReference type="STRING" id="58343.AQJ46_00115"/>
<dbReference type="Proteomes" id="UP000053669">
    <property type="component" value="Unassembled WGS sequence"/>
</dbReference>
<proteinExistence type="predicted"/>
<dbReference type="InterPro" id="IPR036388">
    <property type="entry name" value="WH-like_DNA-bd_sf"/>
</dbReference>
<evidence type="ECO:0000313" key="2">
    <source>
        <dbReference type="EMBL" id="KUN74047.1"/>
    </source>
</evidence>
<dbReference type="GO" id="GO:0003700">
    <property type="term" value="F:DNA-binding transcription factor activity"/>
    <property type="evidence" value="ECO:0007669"/>
    <property type="project" value="InterPro"/>
</dbReference>
<name>A0A101SHT2_9ACTN</name>
<evidence type="ECO:0000259" key="1">
    <source>
        <dbReference type="Pfam" id="PF12802"/>
    </source>
</evidence>
<dbReference type="Gene3D" id="1.10.10.10">
    <property type="entry name" value="Winged helix-like DNA-binding domain superfamily/Winged helix DNA-binding domain"/>
    <property type="match status" value="1"/>
</dbReference>
<organism evidence="2 3">
    <name type="scientific">Streptomyces canus</name>
    <dbReference type="NCBI Taxonomy" id="58343"/>
    <lineage>
        <taxon>Bacteria</taxon>
        <taxon>Bacillati</taxon>
        <taxon>Actinomycetota</taxon>
        <taxon>Actinomycetes</taxon>
        <taxon>Kitasatosporales</taxon>
        <taxon>Streptomycetaceae</taxon>
        <taxon>Streptomyces</taxon>
        <taxon>Streptomyces aurantiacus group</taxon>
    </lineage>
</organism>
<evidence type="ECO:0000313" key="3">
    <source>
        <dbReference type="Proteomes" id="UP000053669"/>
    </source>
</evidence>
<sequence>MPRDTKDAVGTDAGDPLADLADLADLILNVGRLVRARTPEGPQVVTLTETERQVMRVVDLYPGAAPSEIARRTRLQRTNVSTALRSLEGKGMVSRAATNGRGIAVRPTVRAAANLRVLRTAWAQELADILGDDLDTVRKCTHLLSHLEQRLTADDQGGP</sequence>
<dbReference type="Pfam" id="PF12802">
    <property type="entry name" value="MarR_2"/>
    <property type="match status" value="1"/>
</dbReference>
<dbReference type="AlphaFoldDB" id="A0A101SHT2"/>
<accession>A0A101SHT2</accession>
<feature type="domain" description="HTH marR-type" evidence="1">
    <location>
        <begin position="47"/>
        <end position="101"/>
    </location>
</feature>
<dbReference type="SUPFAM" id="SSF46785">
    <property type="entry name" value="Winged helix' DNA-binding domain"/>
    <property type="match status" value="1"/>
</dbReference>
<dbReference type="RefSeq" id="WP_059203593.1">
    <property type="nucleotide sequence ID" value="NZ_KQ948656.1"/>
</dbReference>
<protein>
    <submittedName>
        <fullName evidence="2">MarR family transcriptional regulator</fullName>
    </submittedName>
</protein>